<accession>A0A4D6EJ68</accession>
<reference evidence="2" key="1">
    <citation type="journal article" date="2019" name="Front. Microbiol.">
        <title>Pandoravirus Celtis Illustrates the Microevolution Processes at Work in the Giant Pandoraviridae Genomes.</title>
        <authorList>
            <person name="Legendre M."/>
            <person name="Alempic J.M."/>
            <person name="Philippe N."/>
            <person name="Lartigue A."/>
            <person name="Jeudy S."/>
            <person name="Poirot O."/>
            <person name="Ta N.T."/>
            <person name="Nin S."/>
            <person name="Coute Y."/>
            <person name="Abergel C."/>
            <person name="Claverie J.M."/>
        </authorList>
    </citation>
    <scope>NUCLEOTIDE SEQUENCE</scope>
</reference>
<organism evidence="2 3">
    <name type="scientific">Pandoravirus celtis</name>
    <dbReference type="NCBI Taxonomy" id="2568002"/>
    <lineage>
        <taxon>Viruses</taxon>
        <taxon>Pandoravirus</taxon>
    </lineage>
</organism>
<evidence type="ECO:0000256" key="1">
    <source>
        <dbReference type="SAM" id="MobiDB-lite"/>
    </source>
</evidence>
<dbReference type="EMBL" id="MK174290">
    <property type="protein sequence ID" value="QBZ81548.1"/>
    <property type="molecule type" value="Genomic_DNA"/>
</dbReference>
<name>A0A4D6EJ68_9VIRU</name>
<feature type="region of interest" description="Disordered" evidence="1">
    <location>
        <begin position="1"/>
        <end position="45"/>
    </location>
</feature>
<evidence type="ECO:0000313" key="3">
    <source>
        <dbReference type="Proteomes" id="UP001237152"/>
    </source>
</evidence>
<evidence type="ECO:0008006" key="4">
    <source>
        <dbReference type="Google" id="ProtNLM"/>
    </source>
</evidence>
<protein>
    <recommendedName>
        <fullName evidence="4">BTB domain-containing protein</fullName>
    </recommendedName>
</protein>
<sequence length="913" mass="96160">MDGSDNGENHANDGTFSRPAKRARRNANDGGGDADNTNHIHDSDYDQDAPVTVDIEFVASESVRIVASGLTVAGLCARSAYFAAMLAGGFAEADVGARGGSISVRLPAGRINTDALERLAGILDGTIQPTAADALGLSGYLVFFEAAPCLRECKEALAAALCWTSSLSPSSSSPATSSTTSLSLATLPLRPSSQQSSLSWPRPVGPDPYAILALYALAVTQDDTFAHWADLQSGLFTVDAVWRALTQKDGADDGGDDTSGPQEKIDLTAYVGCGDALVEAASRVARSDVDGSPCAAILLDLVQDTPGLLAAATADAMSDWFAPLAPARALLNTPFALSACRVTSPMGALFETTCADPGGAVVPCFVPSHEAFIESLVGDSPRIVGAILSAGVLGPNTVLAGGAVVNAMQSAPLRHRLGDSDVDMWIVGDDERDRRRAFARVIGALFDALPDARVTVRGSVVTFVVDTTTPQPTASFDGVSIAQVGDTVATDMGNPTDGDNHQENTETLQVIYTDVQTAHDVIDDFDLTHACAYYDGTDVCASWACVWSVVSRVTLPLPGVAPNPRRLARAAAKGFASASPDVVPAPLSDVNAGPPDEGASDRACNDRGDDVTAMPLVDRDSVGDSHNDNHKNEDNNNEGNSVIGRDVNLPGNDYGSLWGMASDIQPVAYDTAAALLAHFTHASMVSNSVDGFPRLEIALQTDVTPLAAIARVRVPPLRTRDPMVCSRCSAPDTSPNAWCLGGRRCAGVSDDLPGDRAYAITVSVTDDNEAVRARACRNRLRAMDAEIEALHTRLANGTDVDRWGESVPWVPMIATIGAMDDGGDDDAKPTKWRTHLRYTKYTTIRDALTGEVLVPRRVGAGSYIAARLAVYGVAHNDICTTPARHCRLLLVYPPHLWRVVEAIERALAPPTPT</sequence>
<dbReference type="Proteomes" id="UP001237152">
    <property type="component" value="Segment"/>
</dbReference>
<gene>
    <name evidence="2" type="ORF">pclt_cds_962</name>
</gene>
<feature type="compositionally biased region" description="Basic and acidic residues" evidence="1">
    <location>
        <begin position="617"/>
        <end position="634"/>
    </location>
</feature>
<feature type="compositionally biased region" description="Basic and acidic residues" evidence="1">
    <location>
        <begin position="599"/>
        <end position="610"/>
    </location>
</feature>
<feature type="region of interest" description="Disordered" evidence="1">
    <location>
        <begin position="578"/>
        <end position="642"/>
    </location>
</feature>
<proteinExistence type="predicted"/>
<evidence type="ECO:0000313" key="2">
    <source>
        <dbReference type="EMBL" id="QBZ81548.1"/>
    </source>
</evidence>